<dbReference type="Proteomes" id="UP000198211">
    <property type="component" value="Unassembled WGS sequence"/>
</dbReference>
<keyword evidence="2" id="KW-1185">Reference proteome</keyword>
<dbReference type="OrthoDB" id="125279at2759"/>
<reference evidence="2" key="1">
    <citation type="submission" date="2017-03" db="EMBL/GenBank/DDBJ databases">
        <title>Phytopthora megakarya and P. palmivora, two closely related causual agents of cacao black pod achieved similar genome size and gene model numbers by different mechanisms.</title>
        <authorList>
            <person name="Ali S."/>
            <person name="Shao J."/>
            <person name="Larry D.J."/>
            <person name="Kronmiller B."/>
            <person name="Shen D."/>
            <person name="Strem M.D."/>
            <person name="Melnick R.L."/>
            <person name="Guiltinan M.J."/>
            <person name="Tyler B.M."/>
            <person name="Meinhardt L.W."/>
            <person name="Bailey B.A."/>
        </authorList>
    </citation>
    <scope>NUCLEOTIDE SEQUENCE [LARGE SCALE GENOMIC DNA]</scope>
    <source>
        <strain evidence="2">zdho120</strain>
    </source>
</reference>
<organism evidence="1 2">
    <name type="scientific">Phytophthora megakarya</name>
    <dbReference type="NCBI Taxonomy" id="4795"/>
    <lineage>
        <taxon>Eukaryota</taxon>
        <taxon>Sar</taxon>
        <taxon>Stramenopiles</taxon>
        <taxon>Oomycota</taxon>
        <taxon>Peronosporomycetes</taxon>
        <taxon>Peronosporales</taxon>
        <taxon>Peronosporaceae</taxon>
        <taxon>Phytophthora</taxon>
    </lineage>
</organism>
<gene>
    <name evidence="1" type="ORF">PHMEG_00027995</name>
</gene>
<evidence type="ECO:0000313" key="2">
    <source>
        <dbReference type="Proteomes" id="UP000198211"/>
    </source>
</evidence>
<sequence length="110" mass="12248">MIGDVSGAFRHISVAADHVHMIGFRFDGYIVINLACRFGYNGHREFLPLVSNCLVGNYWCDDHTCLEVDTETRCAEANWALRKTMVTVLGPTAINEKKSLDGELSSRLSV</sequence>
<name>A0A225V6Z5_9STRA</name>
<accession>A0A225V6Z5</accession>
<evidence type="ECO:0000313" key="1">
    <source>
        <dbReference type="EMBL" id="OWZ00749.1"/>
    </source>
</evidence>
<protein>
    <submittedName>
        <fullName evidence="1">Uncharacterized protein</fullName>
    </submittedName>
</protein>
<dbReference type="EMBL" id="NBNE01007355">
    <property type="protein sequence ID" value="OWZ00749.1"/>
    <property type="molecule type" value="Genomic_DNA"/>
</dbReference>
<dbReference type="AlphaFoldDB" id="A0A225V6Z5"/>
<dbReference type="STRING" id="4795.A0A225V6Z5"/>
<proteinExistence type="predicted"/>
<comment type="caution">
    <text evidence="1">The sequence shown here is derived from an EMBL/GenBank/DDBJ whole genome shotgun (WGS) entry which is preliminary data.</text>
</comment>